<keyword evidence="4" id="KW-1185">Reference proteome</keyword>
<organism evidence="3 4">
    <name type="scientific">Brevibacillus borstelensis AK1</name>
    <dbReference type="NCBI Taxonomy" id="1300222"/>
    <lineage>
        <taxon>Bacteria</taxon>
        <taxon>Bacillati</taxon>
        <taxon>Bacillota</taxon>
        <taxon>Bacilli</taxon>
        <taxon>Bacillales</taxon>
        <taxon>Paenibacillaceae</taxon>
        <taxon>Brevibacillus</taxon>
    </lineage>
</organism>
<feature type="transmembrane region" description="Helical" evidence="1">
    <location>
        <begin position="12"/>
        <end position="34"/>
    </location>
</feature>
<dbReference type="PATRIC" id="fig|1300222.3.peg.1528"/>
<evidence type="ECO:0000256" key="1">
    <source>
        <dbReference type="SAM" id="Phobius"/>
    </source>
</evidence>
<feature type="transmembrane region" description="Helical" evidence="1">
    <location>
        <begin position="316"/>
        <end position="335"/>
    </location>
</feature>
<dbReference type="InterPro" id="IPR052529">
    <property type="entry name" value="Bact_Transport_Assoc"/>
</dbReference>
<feature type="domain" description="DUF418" evidence="2">
    <location>
        <begin position="230"/>
        <end position="383"/>
    </location>
</feature>
<sequence length="406" mass="45580">MEQRKRAGLVDAARGLCLLGILLANMLIFQYGIWGKDDMQFYSLSGFDASVRTILGIVVEKSFMPIFTFLFGYGMIKMKESLAASGRKPGWTLCRRFLLLFGIGVLHSEFMTESDILAFYGLVGFFLLMFMNRKPKTLLIWGTSLLLVFGLLGLVPGESNSPSRQPGSMEISQEYIKETIVVYGTGTYSEIRHHRSTASPISEEDSLYLVFLLLLAPFLTAPMFLFGMYAAKKDLFRKPEEEQRLYARNALLFLPVGFCLKVLPHLFPEQGWAAAGEMIGANLLALGYLFSFAWLYSKRSSSSWMQRFQAVGKLSLTNYLVQTVVCTTIFYGYGLGWFGKMGVAAGCVLAFALYALQLFASEWYLQRFSSGPVEKLLRICTYLSIQGKVKARAPRNRPEPAHSTTL</sequence>
<dbReference type="GeneID" id="89500352"/>
<feature type="transmembrane region" description="Helical" evidence="1">
    <location>
        <begin position="207"/>
        <end position="229"/>
    </location>
</feature>
<proteinExistence type="predicted"/>
<evidence type="ECO:0000259" key="2">
    <source>
        <dbReference type="Pfam" id="PF04235"/>
    </source>
</evidence>
<keyword evidence="1" id="KW-0472">Membrane</keyword>
<dbReference type="InterPro" id="IPR007349">
    <property type="entry name" value="DUF418"/>
</dbReference>
<name>M8DC07_9BACL</name>
<dbReference type="STRING" id="1300222.I532_07435"/>
<evidence type="ECO:0000313" key="4">
    <source>
        <dbReference type="Proteomes" id="UP000012081"/>
    </source>
</evidence>
<comment type="caution">
    <text evidence="3">The sequence shown here is derived from an EMBL/GenBank/DDBJ whole genome shotgun (WGS) entry which is preliminary data.</text>
</comment>
<feature type="transmembrane region" description="Helical" evidence="1">
    <location>
        <begin position="116"/>
        <end position="131"/>
    </location>
</feature>
<dbReference type="PANTHER" id="PTHR30590:SF2">
    <property type="entry name" value="INNER MEMBRANE PROTEIN"/>
    <property type="match status" value="1"/>
</dbReference>
<accession>M8DC07</accession>
<feature type="transmembrane region" description="Helical" evidence="1">
    <location>
        <begin position="138"/>
        <end position="155"/>
    </location>
</feature>
<dbReference type="PANTHER" id="PTHR30590">
    <property type="entry name" value="INNER MEMBRANE PROTEIN"/>
    <property type="match status" value="1"/>
</dbReference>
<keyword evidence="1" id="KW-1133">Transmembrane helix</keyword>
<protein>
    <recommendedName>
        <fullName evidence="2">DUF418 domain-containing protein</fullName>
    </recommendedName>
</protein>
<reference evidence="3 4" key="1">
    <citation type="submission" date="2013-03" db="EMBL/GenBank/DDBJ databases">
        <title>Assembly of a new bacterial strain Brevibacillus borstelensis AK1.</title>
        <authorList>
            <person name="Rajan I."/>
            <person name="PoliReddy D."/>
            <person name="Sugumar T."/>
            <person name="Rathinam K."/>
            <person name="Alqarawi S."/>
            <person name="Khalil A.B."/>
            <person name="Sivakumar N."/>
        </authorList>
    </citation>
    <scope>NUCLEOTIDE SEQUENCE [LARGE SCALE GENOMIC DNA]</scope>
    <source>
        <strain evidence="3 4">AK1</strain>
    </source>
</reference>
<dbReference type="Proteomes" id="UP000012081">
    <property type="component" value="Unassembled WGS sequence"/>
</dbReference>
<dbReference type="AlphaFoldDB" id="M8DC07"/>
<evidence type="ECO:0000313" key="3">
    <source>
        <dbReference type="EMBL" id="EMT53829.1"/>
    </source>
</evidence>
<feature type="transmembrane region" description="Helical" evidence="1">
    <location>
        <begin position="279"/>
        <end position="296"/>
    </location>
</feature>
<feature type="transmembrane region" description="Helical" evidence="1">
    <location>
        <begin position="250"/>
        <end position="267"/>
    </location>
</feature>
<dbReference type="EMBL" id="APBN01000002">
    <property type="protein sequence ID" value="EMT53829.1"/>
    <property type="molecule type" value="Genomic_DNA"/>
</dbReference>
<feature type="transmembrane region" description="Helical" evidence="1">
    <location>
        <begin position="54"/>
        <end position="73"/>
    </location>
</feature>
<feature type="transmembrane region" description="Helical" evidence="1">
    <location>
        <begin position="341"/>
        <end position="360"/>
    </location>
</feature>
<gene>
    <name evidence="3" type="ORF">I532_07435</name>
</gene>
<dbReference type="Pfam" id="PF04235">
    <property type="entry name" value="DUF418"/>
    <property type="match status" value="1"/>
</dbReference>
<keyword evidence="1" id="KW-0812">Transmembrane</keyword>
<dbReference type="RefSeq" id="WP_003387372.1">
    <property type="nucleotide sequence ID" value="NZ_APBN01000002.1"/>
</dbReference>
<feature type="transmembrane region" description="Helical" evidence="1">
    <location>
        <begin position="93"/>
        <end position="110"/>
    </location>
</feature>
<dbReference type="OrthoDB" id="9807744at2"/>